<dbReference type="PATRIC" id="fig|1789004.3.peg.149"/>
<dbReference type="EMBL" id="LRRD01000003">
    <property type="protein sequence ID" value="KXW59237.1"/>
    <property type="molecule type" value="Genomic_DNA"/>
</dbReference>
<dbReference type="Pfam" id="PF07813">
    <property type="entry name" value="LTXXQ"/>
    <property type="match status" value="1"/>
</dbReference>
<dbReference type="OrthoDB" id="5298564at2"/>
<keyword evidence="3" id="KW-1185">Reference proteome</keyword>
<comment type="caution">
    <text evidence="2">The sequence shown here is derived from an EMBL/GenBank/DDBJ whole genome shotgun (WGS) entry which is preliminary data.</text>
</comment>
<dbReference type="Proteomes" id="UP000075653">
    <property type="component" value="Unassembled WGS sequence"/>
</dbReference>
<dbReference type="STRING" id="1789004.FEMY_01500"/>
<sequence>MKLHRKLATGLICLVFSSGMATAADYNGNVNEQTHEMGCDEMGMKQGAMMTDLVATVHKHLGELKEKLNLTKDQEPAWKAFSDKVIEQAEKMVSMHRKMKGGTQSIPMTAPESMTMKADVMKDLAQNMALMANAVKTFYVTLTPEQKSIFDKSHMNYMKSMDYMK</sequence>
<proteinExistence type="predicted"/>
<dbReference type="RefSeq" id="WP_031596949.1">
    <property type="nucleotide sequence ID" value="NZ_CP053676.1"/>
</dbReference>
<name>A0A149W1A2_9PROT</name>
<dbReference type="Gene3D" id="1.20.120.1490">
    <property type="match status" value="1"/>
</dbReference>
<dbReference type="GeneID" id="301708670"/>
<keyword evidence="1" id="KW-0732">Signal</keyword>
<gene>
    <name evidence="2" type="ORF">FEMY_01500</name>
</gene>
<accession>A0A149W1A2</accession>
<evidence type="ECO:0008006" key="4">
    <source>
        <dbReference type="Google" id="ProtNLM"/>
    </source>
</evidence>
<evidence type="ECO:0000313" key="3">
    <source>
        <dbReference type="Proteomes" id="UP000075653"/>
    </source>
</evidence>
<dbReference type="GO" id="GO:0042597">
    <property type="term" value="C:periplasmic space"/>
    <property type="evidence" value="ECO:0007669"/>
    <property type="project" value="InterPro"/>
</dbReference>
<reference evidence="2 3" key="1">
    <citation type="submission" date="2016-01" db="EMBL/GenBank/DDBJ databases">
        <title>Genome sequence of the acidophilic iron oxidising Ferrovum strain Z-31.</title>
        <authorList>
            <person name="Poehlein A."/>
            <person name="Ullrich S.R."/>
            <person name="Schloemann M."/>
            <person name="Muehling M."/>
            <person name="Daniel R."/>
        </authorList>
    </citation>
    <scope>NUCLEOTIDE SEQUENCE [LARGE SCALE GENOMIC DNA]</scope>
    <source>
        <strain evidence="2 3">Z-31</strain>
    </source>
</reference>
<protein>
    <recommendedName>
        <fullName evidence="4">Spy/CpxP family protein refolding chaperone</fullName>
    </recommendedName>
</protein>
<evidence type="ECO:0000256" key="1">
    <source>
        <dbReference type="SAM" id="SignalP"/>
    </source>
</evidence>
<organism evidence="2 3">
    <name type="scientific">Ferrovum myxofaciens</name>
    <dbReference type="NCBI Taxonomy" id="416213"/>
    <lineage>
        <taxon>Bacteria</taxon>
        <taxon>Pseudomonadati</taxon>
        <taxon>Pseudomonadota</taxon>
        <taxon>Betaproteobacteria</taxon>
        <taxon>Ferrovales</taxon>
        <taxon>Ferrovaceae</taxon>
        <taxon>Ferrovum</taxon>
    </lineage>
</organism>
<dbReference type="AlphaFoldDB" id="A0A149W1A2"/>
<dbReference type="InterPro" id="IPR012899">
    <property type="entry name" value="LTXXQ"/>
</dbReference>
<evidence type="ECO:0000313" key="2">
    <source>
        <dbReference type="EMBL" id="KXW59237.1"/>
    </source>
</evidence>
<feature type="signal peptide" evidence="1">
    <location>
        <begin position="1"/>
        <end position="23"/>
    </location>
</feature>
<feature type="chain" id="PRO_5007557595" description="Spy/CpxP family protein refolding chaperone" evidence="1">
    <location>
        <begin position="24"/>
        <end position="165"/>
    </location>
</feature>